<dbReference type="AlphaFoldDB" id="A0A9J5YBK6"/>
<dbReference type="Proteomes" id="UP000824120">
    <property type="component" value="Chromosome 7"/>
</dbReference>
<accession>A0A9J5YBK6</accession>
<evidence type="ECO:0000313" key="1">
    <source>
        <dbReference type="EMBL" id="KAG5597287.1"/>
    </source>
</evidence>
<sequence length="72" mass="8382">MLNLRSSIKSLMNLLYIKRLNVYCQNEKNKITKTLKMSTEVALYVIWKCVRMSFVGRKTNLLHCSSIISLSL</sequence>
<evidence type="ECO:0000313" key="2">
    <source>
        <dbReference type="Proteomes" id="UP000824120"/>
    </source>
</evidence>
<organism evidence="1 2">
    <name type="scientific">Solanum commersonii</name>
    <name type="common">Commerson's wild potato</name>
    <name type="synonym">Commerson's nightshade</name>
    <dbReference type="NCBI Taxonomy" id="4109"/>
    <lineage>
        <taxon>Eukaryota</taxon>
        <taxon>Viridiplantae</taxon>
        <taxon>Streptophyta</taxon>
        <taxon>Embryophyta</taxon>
        <taxon>Tracheophyta</taxon>
        <taxon>Spermatophyta</taxon>
        <taxon>Magnoliopsida</taxon>
        <taxon>eudicotyledons</taxon>
        <taxon>Gunneridae</taxon>
        <taxon>Pentapetalae</taxon>
        <taxon>asterids</taxon>
        <taxon>lamiids</taxon>
        <taxon>Solanales</taxon>
        <taxon>Solanaceae</taxon>
        <taxon>Solanoideae</taxon>
        <taxon>Solaneae</taxon>
        <taxon>Solanum</taxon>
    </lineage>
</organism>
<keyword evidence="2" id="KW-1185">Reference proteome</keyword>
<gene>
    <name evidence="1" type="ORF">H5410_038519</name>
</gene>
<reference evidence="1 2" key="1">
    <citation type="submission" date="2020-09" db="EMBL/GenBank/DDBJ databases">
        <title>De no assembly of potato wild relative species, Solanum commersonii.</title>
        <authorList>
            <person name="Cho K."/>
        </authorList>
    </citation>
    <scope>NUCLEOTIDE SEQUENCE [LARGE SCALE GENOMIC DNA]</scope>
    <source>
        <strain evidence="1">LZ3.2</strain>
        <tissue evidence="1">Leaf</tissue>
    </source>
</reference>
<dbReference type="EMBL" id="JACXVP010000007">
    <property type="protein sequence ID" value="KAG5597287.1"/>
    <property type="molecule type" value="Genomic_DNA"/>
</dbReference>
<comment type="caution">
    <text evidence="1">The sequence shown here is derived from an EMBL/GenBank/DDBJ whole genome shotgun (WGS) entry which is preliminary data.</text>
</comment>
<proteinExistence type="predicted"/>
<name>A0A9J5YBK6_SOLCO</name>
<protein>
    <submittedName>
        <fullName evidence="1">Uncharacterized protein</fullName>
    </submittedName>
</protein>